<feature type="transmembrane region" description="Helical" evidence="1">
    <location>
        <begin position="83"/>
        <end position="107"/>
    </location>
</feature>
<keyword evidence="1" id="KW-0472">Membrane</keyword>
<gene>
    <name evidence="3" type="ORF">SAMN05421819_1613</name>
</gene>
<evidence type="ECO:0000256" key="1">
    <source>
        <dbReference type="SAM" id="Phobius"/>
    </source>
</evidence>
<dbReference type="Proteomes" id="UP000236728">
    <property type="component" value="Unassembled WGS sequence"/>
</dbReference>
<dbReference type="InterPro" id="IPR058653">
    <property type="entry name" value="NfeD2_TM"/>
</dbReference>
<dbReference type="InterPro" id="IPR012340">
    <property type="entry name" value="NA-bd_OB-fold"/>
</dbReference>
<dbReference type="Pfam" id="PF25842">
    <property type="entry name" value="NfeD_TM"/>
    <property type="match status" value="1"/>
</dbReference>
<sequence length="207" mass="22337">MSGWDWNAIYLTCFGVGLLLSLISFFAGGLHLHVGHAHVHLHAPRGLKGGMKHGASPINGFTLMAFLCWFGGAGYLMHRANVLGASLVLLFSALSGLAGAAIIFWFLTAVLMKGERTLQPEDTEMVGVIGKLSASVPLKGTGEMLYAQGGARRSALVRSDGGEVIERGAEVIVMRYVRGVAYVKRWDDFEHGLLAEKQEQQGLGRRD</sequence>
<keyword evidence="4" id="KW-1185">Reference proteome</keyword>
<dbReference type="Gene3D" id="2.40.50.140">
    <property type="entry name" value="Nucleic acid-binding proteins"/>
    <property type="match status" value="1"/>
</dbReference>
<evidence type="ECO:0000259" key="2">
    <source>
        <dbReference type="Pfam" id="PF25842"/>
    </source>
</evidence>
<keyword evidence="1" id="KW-1133">Transmembrane helix</keyword>
<organism evidence="3 4">
    <name type="scientific">Bryocella elongata</name>
    <dbReference type="NCBI Taxonomy" id="863522"/>
    <lineage>
        <taxon>Bacteria</taxon>
        <taxon>Pseudomonadati</taxon>
        <taxon>Acidobacteriota</taxon>
        <taxon>Terriglobia</taxon>
        <taxon>Terriglobales</taxon>
        <taxon>Acidobacteriaceae</taxon>
        <taxon>Bryocella</taxon>
    </lineage>
</organism>
<keyword evidence="1" id="KW-0812">Transmembrane</keyword>
<dbReference type="EMBL" id="FNVA01000002">
    <property type="protein sequence ID" value="SEF99721.1"/>
    <property type="molecule type" value="Genomic_DNA"/>
</dbReference>
<proteinExistence type="predicted"/>
<evidence type="ECO:0000313" key="4">
    <source>
        <dbReference type="Proteomes" id="UP000236728"/>
    </source>
</evidence>
<evidence type="ECO:0000313" key="3">
    <source>
        <dbReference type="EMBL" id="SEF99721.1"/>
    </source>
</evidence>
<feature type="domain" description="Membrane protein NfeD2 N-terminal transmembrane" evidence="2">
    <location>
        <begin position="5"/>
        <end position="112"/>
    </location>
</feature>
<reference evidence="3 4" key="1">
    <citation type="submission" date="2016-10" db="EMBL/GenBank/DDBJ databases">
        <authorList>
            <person name="de Groot N.N."/>
        </authorList>
    </citation>
    <scope>NUCLEOTIDE SEQUENCE [LARGE SCALE GENOMIC DNA]</scope>
    <source>
        <strain evidence="3 4">DSM 22489</strain>
    </source>
</reference>
<dbReference type="RefSeq" id="WP_103932524.1">
    <property type="nucleotide sequence ID" value="NZ_FNVA01000002.1"/>
</dbReference>
<feature type="transmembrane region" description="Helical" evidence="1">
    <location>
        <begin position="6"/>
        <end position="34"/>
    </location>
</feature>
<feature type="transmembrane region" description="Helical" evidence="1">
    <location>
        <begin position="55"/>
        <end position="77"/>
    </location>
</feature>
<protein>
    <recommendedName>
        <fullName evidence="2">Membrane protein NfeD2 N-terminal transmembrane domain-containing protein</fullName>
    </recommendedName>
</protein>
<dbReference type="OrthoDB" id="119631at2"/>
<name>A0A1H5WK94_9BACT</name>
<dbReference type="AlphaFoldDB" id="A0A1H5WK94"/>
<accession>A0A1H5WK94</accession>